<evidence type="ECO:0000313" key="3">
    <source>
        <dbReference type="Proteomes" id="UP000319716"/>
    </source>
</evidence>
<dbReference type="Pfam" id="PF02223">
    <property type="entry name" value="Thymidylate_kin"/>
    <property type="match status" value="1"/>
</dbReference>
<proteinExistence type="predicted"/>
<dbReference type="Proteomes" id="UP000319716">
    <property type="component" value="Unassembled WGS sequence"/>
</dbReference>
<keyword evidence="2" id="KW-0418">Kinase</keyword>
<evidence type="ECO:0000313" key="2">
    <source>
        <dbReference type="EMBL" id="GAY78510.1"/>
    </source>
</evidence>
<comment type="caution">
    <text evidence="2">The sequence shown here is derived from an EMBL/GenBank/DDBJ whole genome shotgun (WGS) entry which is preliminary data.</text>
</comment>
<accession>A0A4Y1ZHP0</accession>
<dbReference type="EMBL" id="BEXB01000051">
    <property type="protein sequence ID" value="GAY78510.1"/>
    <property type="molecule type" value="Genomic_DNA"/>
</dbReference>
<name>A0A4Y1ZHP0_9BACL</name>
<protein>
    <submittedName>
        <fullName evidence="2">Thymidylate kinase</fullName>
        <ecNumber evidence="2">2.7.4.9</ecNumber>
    </submittedName>
</protein>
<dbReference type="InterPro" id="IPR039430">
    <property type="entry name" value="Thymidylate_kin-like_dom"/>
</dbReference>
<dbReference type="SUPFAM" id="SSF52540">
    <property type="entry name" value="P-loop containing nucleoside triphosphate hydrolases"/>
    <property type="match status" value="1"/>
</dbReference>
<gene>
    <name evidence="2" type="ORF">NBRC111894_4064</name>
</gene>
<dbReference type="AlphaFoldDB" id="A0A4Y1ZHP0"/>
<keyword evidence="2" id="KW-0808">Transferase</keyword>
<dbReference type="CDD" id="cd01672">
    <property type="entry name" value="TMPK"/>
    <property type="match status" value="1"/>
</dbReference>
<dbReference type="EC" id="2.7.4.9" evidence="2"/>
<feature type="domain" description="Thymidylate kinase-like" evidence="1">
    <location>
        <begin position="10"/>
        <end position="69"/>
    </location>
</feature>
<organism evidence="2 3">
    <name type="scientific">Sporolactobacillus inulinus</name>
    <dbReference type="NCBI Taxonomy" id="2078"/>
    <lineage>
        <taxon>Bacteria</taxon>
        <taxon>Bacillati</taxon>
        <taxon>Bacillota</taxon>
        <taxon>Bacilli</taxon>
        <taxon>Bacillales</taxon>
        <taxon>Sporolactobacillaceae</taxon>
        <taxon>Sporolactobacillus</taxon>
    </lineage>
</organism>
<dbReference type="GO" id="GO:0004798">
    <property type="term" value="F:dTMP kinase activity"/>
    <property type="evidence" value="ECO:0007669"/>
    <property type="project" value="UniProtKB-EC"/>
</dbReference>
<dbReference type="InterPro" id="IPR027417">
    <property type="entry name" value="P-loop_NTPase"/>
</dbReference>
<dbReference type="Gene3D" id="3.40.50.300">
    <property type="entry name" value="P-loop containing nucleotide triphosphate hydrolases"/>
    <property type="match status" value="1"/>
</dbReference>
<reference evidence="2 3" key="1">
    <citation type="submission" date="2017-11" db="EMBL/GenBank/DDBJ databases">
        <title>Draft Genome Sequence of Sporolactobacillus inulinus NBRC 111894 Isolated from Koso, a Japanese Sugar-Vegetable Fermented Beverage.</title>
        <authorList>
            <person name="Chiou T.Y."/>
            <person name="Oshima K."/>
            <person name="Suda W."/>
            <person name="Hattori M."/>
            <person name="Takahashi T."/>
        </authorList>
    </citation>
    <scope>NUCLEOTIDE SEQUENCE [LARGE SCALE GENOMIC DNA]</scope>
    <source>
        <strain evidence="2 3">NBRC111894</strain>
    </source>
</reference>
<sequence length="87" mass="9819">MTDKGLFITFEGPDGSGKTTQIHQLAEELERCGRSFILTREPGGTTIGDAIRSIILNPEHTELADHTEICCTLHRGVSMYLRKFYRH</sequence>
<evidence type="ECO:0000259" key="1">
    <source>
        <dbReference type="Pfam" id="PF02223"/>
    </source>
</evidence>